<protein>
    <recommendedName>
        <fullName evidence="5">Translocation and assembly module TamB C-terminal domain-containing protein</fullName>
    </recommendedName>
</protein>
<accession>A0A066RPZ6</accession>
<evidence type="ECO:0000256" key="3">
    <source>
        <dbReference type="ARBA" id="ARBA00022989"/>
    </source>
</evidence>
<evidence type="ECO:0000313" key="6">
    <source>
        <dbReference type="EMBL" id="KDM92540.1"/>
    </source>
</evidence>
<reference evidence="6 7" key="1">
    <citation type="submission" date="2014-04" db="EMBL/GenBank/DDBJ databases">
        <title>Draft genome sequence of Photobacterium halotolerans S2753: a solonamide, ngercheumicin and holomycin producer.</title>
        <authorList>
            <person name="Machado H.R."/>
            <person name="Gram L."/>
        </authorList>
    </citation>
    <scope>NUCLEOTIDE SEQUENCE [LARGE SCALE GENOMIC DNA]</scope>
    <source>
        <strain evidence="6 7">S2753</strain>
    </source>
</reference>
<dbReference type="PANTHER" id="PTHR36985:SF1">
    <property type="entry name" value="TRANSLOCATION AND ASSEMBLY MODULE SUBUNIT TAMB"/>
    <property type="match status" value="1"/>
</dbReference>
<dbReference type="PANTHER" id="PTHR36985">
    <property type="entry name" value="TRANSLOCATION AND ASSEMBLY MODULE SUBUNIT TAMB"/>
    <property type="match status" value="1"/>
</dbReference>
<comment type="subcellular location">
    <subcellularLocation>
        <location evidence="1">Membrane</location>
        <topology evidence="1">Single-pass membrane protein</topology>
    </subcellularLocation>
</comment>
<keyword evidence="2" id="KW-0812">Transmembrane</keyword>
<dbReference type="STRING" id="1654360.EA58_06245"/>
<evidence type="ECO:0000313" key="7">
    <source>
        <dbReference type="Proteomes" id="UP000027192"/>
    </source>
</evidence>
<organism evidence="6 7">
    <name type="scientific">Photobacterium galatheae</name>
    <dbReference type="NCBI Taxonomy" id="1654360"/>
    <lineage>
        <taxon>Bacteria</taxon>
        <taxon>Pseudomonadati</taxon>
        <taxon>Pseudomonadota</taxon>
        <taxon>Gammaproteobacteria</taxon>
        <taxon>Vibrionales</taxon>
        <taxon>Vibrionaceae</taxon>
        <taxon>Photobacterium</taxon>
    </lineage>
</organism>
<dbReference type="EMBL" id="JMIB01000008">
    <property type="protein sequence ID" value="KDM92540.1"/>
    <property type="molecule type" value="Genomic_DNA"/>
</dbReference>
<dbReference type="Proteomes" id="UP000027192">
    <property type="component" value="Unassembled WGS sequence"/>
</dbReference>
<keyword evidence="7" id="KW-1185">Reference proteome</keyword>
<sequence length="1257" mass="135259">MSWLKRLSLGLLTFFMLLTLLLWALLYTHAGVKLALWGAQQFVPALSVRDSSGALLKGFTLNGVRYQDDLMTLSSERLTLSINDDCLPIPELCIRELTLSGLNFAMPSLPQTTDEAPEPSEPLAEIALPLPIRLERLTLDDIHLNILGNQARWQHFSSAATMVGSHLTLKPTDWEGIALNLAPPAEKEIQAQTQAQAEDVAEAYTQTKRQTIVLPNVVLPLKVTIERFTVKDFLLEGKTPQKVNTLTLVGEAEKSRVTLTRLSVDVPQATLEVQGEAELKGEYPLTLKATSKIAMEPVQGHHLKLAASGSLAKLALDLALTGRLDAKIKGTLSPLDADLPFNVNIVSNHLQWPLSDTPDFVAQDTTISAKGNLDGYAFTVQTKADGEPMPAVDVNLKGKGSLSDVELENLTVNTLGGQVSGNAQASWAKLVNWQGQLNLTDIQPGLEWPQAEGKLSGRLRTSGGLTAQGGWYVKLPELNINGEVIGQPFNLAGQLDAGDASGKGVFELVTQGLTLKHGPNGLSAQGSLKENWDLSATVKAPDLAQSVPGLRGRVNGDLRLSGKMAEPAVDLNLTGQALGWQDLAQLKSLKLKGRVTPLPTLTADVQLTAEEGSYQDVAKLKKLNLLFQGTEAQHTLSLTLDGEPVSTTLAVRGSLDRQQGWQGLLQRGSLDTPVGPWRLNQPTALAYSFSQQSMTVAAHCWGQDKASVCLSQPLAAGASGQAALAVNQFGFALLKPFLPPEVKLDGALNATANASWSPQQPPVLQAQIRLPAGGVRQQAAADEPAMTIGWDQITLNADMRNDVLTADWLVAVKDNGDLSGTARITQLSGEQQLDANVRLDAFRLDFLQPLVADYDTFGGQVDTNLTLSGPILHPQAKGIFKISQLKAIGRKVPLDLDRGEIVANFNGYSAQLRGELDTPDGQLLLQGDANWADMANWSTNLKVNGRELEVNVPPMIAMKVSPALEISAAPKKAEISGNVVIPWGRITVDRLPESAVQVSDDEILLTDDLKPIETAPQVPFEIKTNVMVRIGPDVRLSAFGLDAGLSGNLKVNQQDKTPLVYGEIRVDDGTYRAFGQELVIRKGLITFNGPADQPYLSVEAIRNPNNIEDEVIAGIRVTGPADEPRVDIFSVPAMPQQNALSYILRGRDLDSESPESGGAMTTALISMGLSRSSQLVGSVGEAFGVQDLTLDTAGAGDDSQVTISGYIYPGLQVKYGVGIFNPIGEFTLRYKLMQDLYLEAVSGLDSAVDLLYQFEFN</sequence>
<gene>
    <name evidence="6" type="ORF">EA58_06245</name>
</gene>
<comment type="caution">
    <text evidence="6">The sequence shown here is derived from an EMBL/GenBank/DDBJ whole genome shotgun (WGS) entry which is preliminary data.</text>
</comment>
<keyword evidence="3" id="KW-1133">Transmembrane helix</keyword>
<dbReference type="InterPro" id="IPR007452">
    <property type="entry name" value="TamB_C"/>
</dbReference>
<dbReference type="OrthoDB" id="5555605at2"/>
<dbReference type="Pfam" id="PF04357">
    <property type="entry name" value="TamB"/>
    <property type="match status" value="1"/>
</dbReference>
<evidence type="ECO:0000256" key="1">
    <source>
        <dbReference type="ARBA" id="ARBA00004167"/>
    </source>
</evidence>
<evidence type="ECO:0000256" key="2">
    <source>
        <dbReference type="ARBA" id="ARBA00022692"/>
    </source>
</evidence>
<evidence type="ECO:0000259" key="5">
    <source>
        <dbReference type="Pfam" id="PF04357"/>
    </source>
</evidence>
<dbReference type="AlphaFoldDB" id="A0A066RPZ6"/>
<dbReference type="GO" id="GO:0005886">
    <property type="term" value="C:plasma membrane"/>
    <property type="evidence" value="ECO:0007669"/>
    <property type="project" value="InterPro"/>
</dbReference>
<dbReference type="GO" id="GO:0097347">
    <property type="term" value="C:TAM protein secretion complex"/>
    <property type="evidence" value="ECO:0007669"/>
    <property type="project" value="TreeGrafter"/>
</dbReference>
<evidence type="ECO:0000256" key="4">
    <source>
        <dbReference type="ARBA" id="ARBA00023136"/>
    </source>
</evidence>
<dbReference type="RefSeq" id="WP_036750219.1">
    <property type="nucleotide sequence ID" value="NZ_JAGSGC010000001.1"/>
</dbReference>
<dbReference type="GO" id="GO:0009306">
    <property type="term" value="P:protein secretion"/>
    <property type="evidence" value="ECO:0007669"/>
    <property type="project" value="InterPro"/>
</dbReference>
<name>A0A066RPZ6_9GAMM</name>
<keyword evidence="4" id="KW-0472">Membrane</keyword>
<proteinExistence type="predicted"/>
<feature type="domain" description="Translocation and assembly module TamB C-terminal" evidence="5">
    <location>
        <begin position="918"/>
        <end position="1256"/>
    </location>
</feature>